<proteinExistence type="predicted"/>
<reference evidence="2" key="1">
    <citation type="submission" date="2022-11" db="UniProtKB">
        <authorList>
            <consortium name="WormBaseParasite"/>
        </authorList>
    </citation>
    <scope>IDENTIFICATION</scope>
</reference>
<evidence type="ECO:0000313" key="2">
    <source>
        <dbReference type="WBParaSite" id="ES5_v2.g22785.t1"/>
    </source>
</evidence>
<dbReference type="Proteomes" id="UP000887579">
    <property type="component" value="Unplaced"/>
</dbReference>
<sequence>MTTKNSLSDKQKSFANAFTDNNSFGRFSNINLNQNHKFADLSPVHSHSKSLNNNKKFLSTEIENRERKGNFQSWNNYSTTIDKKAINPSIHHNEGDKIKKQWKKNTLNAVNNSTLSLHISAYENLNEGDTASIEDKAGCFKGEKMDFLKKGKNVKQLLSSSFSATIQNPFEFPRQQEGNQFNNPEIMHFKASQQLLNPNHSMPSQGE</sequence>
<organism evidence="1 2">
    <name type="scientific">Panagrolaimus sp. ES5</name>
    <dbReference type="NCBI Taxonomy" id="591445"/>
    <lineage>
        <taxon>Eukaryota</taxon>
        <taxon>Metazoa</taxon>
        <taxon>Ecdysozoa</taxon>
        <taxon>Nematoda</taxon>
        <taxon>Chromadorea</taxon>
        <taxon>Rhabditida</taxon>
        <taxon>Tylenchina</taxon>
        <taxon>Panagrolaimomorpha</taxon>
        <taxon>Panagrolaimoidea</taxon>
        <taxon>Panagrolaimidae</taxon>
        <taxon>Panagrolaimus</taxon>
    </lineage>
</organism>
<dbReference type="WBParaSite" id="ES5_v2.g22785.t1">
    <property type="protein sequence ID" value="ES5_v2.g22785.t1"/>
    <property type="gene ID" value="ES5_v2.g22785"/>
</dbReference>
<accession>A0AC34FZQ0</accession>
<name>A0AC34FZQ0_9BILA</name>
<protein>
    <submittedName>
        <fullName evidence="2">Uncharacterized protein</fullName>
    </submittedName>
</protein>
<evidence type="ECO:0000313" key="1">
    <source>
        <dbReference type="Proteomes" id="UP000887579"/>
    </source>
</evidence>